<keyword evidence="4" id="KW-1185">Reference proteome</keyword>
<dbReference type="Proteomes" id="UP001165289">
    <property type="component" value="Unassembled WGS sequence"/>
</dbReference>
<accession>A0AAV7KGP6</accession>
<dbReference type="Gene3D" id="3.40.50.300">
    <property type="entry name" value="P-loop containing nucleotide triphosphate hydrolases"/>
    <property type="match status" value="1"/>
</dbReference>
<dbReference type="GO" id="GO:0005525">
    <property type="term" value="F:GTP binding"/>
    <property type="evidence" value="ECO:0007669"/>
    <property type="project" value="InterPro"/>
</dbReference>
<evidence type="ECO:0000313" key="4">
    <source>
        <dbReference type="Proteomes" id="UP001165289"/>
    </source>
</evidence>
<organism evidence="3 4">
    <name type="scientific">Oopsacas minuta</name>
    <dbReference type="NCBI Taxonomy" id="111878"/>
    <lineage>
        <taxon>Eukaryota</taxon>
        <taxon>Metazoa</taxon>
        <taxon>Porifera</taxon>
        <taxon>Hexactinellida</taxon>
        <taxon>Hexasterophora</taxon>
        <taxon>Lyssacinosida</taxon>
        <taxon>Leucopsacidae</taxon>
        <taxon>Oopsacas</taxon>
    </lineage>
</organism>
<proteinExistence type="predicted"/>
<dbReference type="InterPro" id="IPR027417">
    <property type="entry name" value="P-loop_NTPase"/>
</dbReference>
<dbReference type="CDD" id="cd00081">
    <property type="entry name" value="Hint"/>
    <property type="match status" value="1"/>
</dbReference>
<dbReference type="SMART" id="SM00306">
    <property type="entry name" value="HintN"/>
    <property type="match status" value="1"/>
</dbReference>
<evidence type="ECO:0000259" key="2">
    <source>
        <dbReference type="SMART" id="SM00306"/>
    </source>
</evidence>
<dbReference type="EMBL" id="JAKMXF010000033">
    <property type="protein sequence ID" value="KAI6660462.1"/>
    <property type="molecule type" value="Genomic_DNA"/>
</dbReference>
<dbReference type="Gene3D" id="2.170.16.10">
    <property type="entry name" value="Hedgehog/Intein (Hint) domain"/>
    <property type="match status" value="1"/>
</dbReference>
<gene>
    <name evidence="3" type="ORF">LOD99_14047</name>
</gene>
<sequence>MHTAIQRESDREITKRRAGYFTASTNNANNSIIGEDDTFATSYPPKDSYLHLPATLSDARLLAFRGVSHPAMNMVGNSLRAHRASNEAIIFLYGVTGSGKSSTLNHLFNRDLLSTSDTQSCTKDVAEYAVNMTSDDCKIHNLEIGFIDVPGWSDTDGSIQDAVNLNTISKFTRQHPHLSSSYLSIYPNIVLIVVSAVEKRLGGEYSNCAYMLRAVSKLGIVDRVRPNVVFVLTHAGAIPKGRYRETKVTKNNEIQELCRKYLSVPSRVVWIENDIEGNLLDKAGEWTYLTDKEKQPINLFEAMISLMKENGDDIGREAVRMYFSGKLPKHMNPEVKLKVSGRRIAKDSVNIGREIELNDHELNWYKMLMKELQLLVSTEITQKLREYTELNKGVIRFQEMTPLLFYLQEAQFTKLAELQARTLQEIENELKPFLLNKTDKIILLEVFKVQHSSFQEIARVIGCGYNKQTKTISSTNMFDINSLDCDINHNIGIYIPRGIELIPLQSTEISCGEASCMELTTGINDKVYAFDIIHKVCVFVKNKDFAKIKHSKEFLKSIKELPNNAIYTKDQVDVAYTDFLRKYGHWEIEGAIESGRFSGNLTINSISNQHVGEQQVRAMIVHKISMIKDDDKLEENPFEDDIDLNTVPLIFAGGDQGHYCPNFKELTHEKWNKWVQSIFKNPIFDPDDFTLSPISNIVEKIDKTKGEELQKACNMLYSNNKIAQSLKNEYRHSISVIRNRDSIGRLDTSIVDLDEVWTRLDAADKVLQTQKNSCFPGNACVVLKGGNRVRMDELKIGDYVLSIHPTTYKPVYSKVYLWAHRDTHITATFLHITHPHGHLHISANHLILTGDNKRPVPAHQLRVGDTIHFLSPPSSSSPSHQQEDEEGKQKERGNSHTLMSVPVLHIDTCTHKGYYAPFTMNSYIVVDGIAASVFSLPEASLKEFTSLQQIGHNLFLPMRLLEQIGMGATADKYFNGDAKIHRYAQFLQDSYQVLKSMKISFIHSFII</sequence>
<dbReference type="PANTHER" id="PTHR11889">
    <property type="entry name" value="HEDGEHOG"/>
    <property type="match status" value="1"/>
</dbReference>
<feature type="domain" description="Hint" evidence="2">
    <location>
        <begin position="772"/>
        <end position="871"/>
    </location>
</feature>
<dbReference type="AlphaFoldDB" id="A0AAV7KGP6"/>
<dbReference type="SUPFAM" id="SSF51294">
    <property type="entry name" value="Hedgehog/intein (Hint) domain"/>
    <property type="match status" value="1"/>
</dbReference>
<protein>
    <recommendedName>
        <fullName evidence="2">Hint domain-containing protein</fullName>
    </recommendedName>
</protein>
<dbReference type="InterPro" id="IPR036844">
    <property type="entry name" value="Hint_dom_sf"/>
</dbReference>
<dbReference type="Pfam" id="PF01926">
    <property type="entry name" value="MMR_HSR1"/>
    <property type="match status" value="1"/>
</dbReference>
<dbReference type="PANTHER" id="PTHR11889:SF31">
    <property type="entry name" value="PROTEIN HEDGEHOG"/>
    <property type="match status" value="1"/>
</dbReference>
<reference evidence="3 4" key="1">
    <citation type="journal article" date="2023" name="BMC Biol.">
        <title>The compact genome of the sponge Oopsacas minuta (Hexactinellida) is lacking key metazoan core genes.</title>
        <authorList>
            <person name="Santini S."/>
            <person name="Schenkelaars Q."/>
            <person name="Jourda C."/>
            <person name="Duchesne M."/>
            <person name="Belahbib H."/>
            <person name="Rocher C."/>
            <person name="Selva M."/>
            <person name="Riesgo A."/>
            <person name="Vervoort M."/>
            <person name="Leys S.P."/>
            <person name="Kodjabachian L."/>
            <person name="Le Bivic A."/>
            <person name="Borchiellini C."/>
            <person name="Claverie J.M."/>
            <person name="Renard E."/>
        </authorList>
    </citation>
    <scope>NUCLEOTIDE SEQUENCE [LARGE SCALE GENOMIC DNA]</scope>
    <source>
        <strain evidence="3">SPO-2</strain>
    </source>
</reference>
<dbReference type="SUPFAM" id="SSF52540">
    <property type="entry name" value="P-loop containing nucleoside triphosphate hydrolases"/>
    <property type="match status" value="1"/>
</dbReference>
<dbReference type="InterPro" id="IPR050387">
    <property type="entry name" value="Hedgehog_Signaling"/>
</dbReference>
<feature type="region of interest" description="Disordered" evidence="1">
    <location>
        <begin position="869"/>
        <end position="895"/>
    </location>
</feature>
<dbReference type="InterPro" id="IPR006073">
    <property type="entry name" value="GTP-bd"/>
</dbReference>
<evidence type="ECO:0000256" key="1">
    <source>
        <dbReference type="SAM" id="MobiDB-lite"/>
    </source>
</evidence>
<dbReference type="Pfam" id="PF01823">
    <property type="entry name" value="MACPF"/>
    <property type="match status" value="1"/>
</dbReference>
<name>A0AAV7KGP6_9METZ</name>
<comment type="caution">
    <text evidence="3">The sequence shown here is derived from an EMBL/GenBank/DDBJ whole genome shotgun (WGS) entry which is preliminary data.</text>
</comment>
<dbReference type="InterPro" id="IPR001767">
    <property type="entry name" value="Hedgehog_Hint"/>
</dbReference>
<evidence type="ECO:0000313" key="3">
    <source>
        <dbReference type="EMBL" id="KAI6660462.1"/>
    </source>
</evidence>
<dbReference type="InterPro" id="IPR003587">
    <property type="entry name" value="Hint_dom_N"/>
</dbReference>
<dbReference type="GO" id="GO:0016540">
    <property type="term" value="P:protein autoprocessing"/>
    <property type="evidence" value="ECO:0007669"/>
    <property type="project" value="InterPro"/>
</dbReference>
<dbReference type="Pfam" id="PF01079">
    <property type="entry name" value="Hint"/>
    <property type="match status" value="1"/>
</dbReference>
<dbReference type="InterPro" id="IPR020864">
    <property type="entry name" value="MACPF"/>
</dbReference>